<keyword evidence="2" id="KW-0472">Membrane</keyword>
<dbReference type="PROSITE" id="PS50943">
    <property type="entry name" value="HTH_CROC1"/>
    <property type="match status" value="1"/>
</dbReference>
<protein>
    <submittedName>
        <fullName evidence="4">Helix-turn-helix domain-containing protein</fullName>
    </submittedName>
</protein>
<proteinExistence type="predicted"/>
<evidence type="ECO:0000313" key="5">
    <source>
        <dbReference type="Proteomes" id="UP000281488"/>
    </source>
</evidence>
<dbReference type="Pfam" id="PF01381">
    <property type="entry name" value="HTH_3"/>
    <property type="match status" value="1"/>
</dbReference>
<feature type="transmembrane region" description="Helical" evidence="2">
    <location>
        <begin position="148"/>
        <end position="170"/>
    </location>
</feature>
<feature type="transmembrane region" description="Helical" evidence="2">
    <location>
        <begin position="91"/>
        <end position="114"/>
    </location>
</feature>
<keyword evidence="2" id="KW-0812">Transmembrane</keyword>
<evidence type="ECO:0000256" key="2">
    <source>
        <dbReference type="SAM" id="Phobius"/>
    </source>
</evidence>
<dbReference type="SUPFAM" id="SSF47413">
    <property type="entry name" value="lambda repressor-like DNA-binding domains"/>
    <property type="match status" value="1"/>
</dbReference>
<evidence type="ECO:0000259" key="3">
    <source>
        <dbReference type="PROSITE" id="PS50943"/>
    </source>
</evidence>
<keyword evidence="2" id="KW-1133">Transmembrane helix</keyword>
<dbReference type="Proteomes" id="UP000281488">
    <property type="component" value="Unassembled WGS sequence"/>
</dbReference>
<feature type="domain" description="HTH cro/C1-type" evidence="3">
    <location>
        <begin position="7"/>
        <end position="61"/>
    </location>
</feature>
<dbReference type="SMART" id="SM00530">
    <property type="entry name" value="HTH_XRE"/>
    <property type="match status" value="1"/>
</dbReference>
<reference evidence="4 5" key="1">
    <citation type="submission" date="2018-10" db="EMBL/GenBank/DDBJ databases">
        <title>Genotypes and phenotypes of Enterococci isolated from broiler chickens.</title>
        <authorList>
            <person name="Muhammad A.R."/>
            <person name="Diarra M.S."/>
        </authorList>
    </citation>
    <scope>NUCLEOTIDE SEQUENCE [LARGE SCALE GENOMIC DNA]</scope>
    <source>
        <strain evidence="4 5">LIT2 A36'</strain>
    </source>
</reference>
<dbReference type="CDD" id="cd00093">
    <property type="entry name" value="HTH_XRE"/>
    <property type="match status" value="1"/>
</dbReference>
<gene>
    <name evidence="4" type="ORF">EGW16_14100</name>
</gene>
<evidence type="ECO:0000256" key="1">
    <source>
        <dbReference type="ARBA" id="ARBA00023125"/>
    </source>
</evidence>
<dbReference type="PANTHER" id="PTHR46558">
    <property type="entry name" value="TRACRIPTIONAL REGULATORY PROTEIN-RELATED-RELATED"/>
    <property type="match status" value="1"/>
</dbReference>
<dbReference type="PANTHER" id="PTHR46558:SF4">
    <property type="entry name" value="DNA-BIDING PHAGE PROTEIN"/>
    <property type="match status" value="1"/>
</dbReference>
<feature type="transmembrane region" description="Helical" evidence="2">
    <location>
        <begin position="120"/>
        <end position="141"/>
    </location>
</feature>
<dbReference type="AlphaFoldDB" id="A0ABD7IVS8"/>
<dbReference type="GO" id="GO:0003677">
    <property type="term" value="F:DNA binding"/>
    <property type="evidence" value="ECO:0007669"/>
    <property type="project" value="UniProtKB-KW"/>
</dbReference>
<accession>A0ABD7IVS8</accession>
<dbReference type="RefSeq" id="WP_010709534.1">
    <property type="nucleotide sequence ID" value="NZ_CP091901.1"/>
</dbReference>
<dbReference type="Gene3D" id="1.10.260.40">
    <property type="entry name" value="lambda repressor-like DNA-binding domains"/>
    <property type="match status" value="1"/>
</dbReference>
<dbReference type="InterPro" id="IPR001387">
    <property type="entry name" value="Cro/C1-type_HTH"/>
</dbReference>
<comment type="caution">
    <text evidence="4">The sequence shown here is derived from an EMBL/GenBank/DDBJ whole genome shotgun (WGS) entry which is preliminary data.</text>
</comment>
<dbReference type="InterPro" id="IPR010982">
    <property type="entry name" value="Lambda_DNA-bd_dom_sf"/>
</dbReference>
<dbReference type="EMBL" id="RKMZ01000009">
    <property type="protein sequence ID" value="ROX30436.1"/>
    <property type="molecule type" value="Genomic_DNA"/>
</dbReference>
<name>A0ABD7IVS8_ENTFL</name>
<keyword evidence="1" id="KW-0238">DNA-binding</keyword>
<evidence type="ECO:0000313" key="4">
    <source>
        <dbReference type="EMBL" id="ROX30436.1"/>
    </source>
</evidence>
<sequence length="173" mass="19852">MEIGEKIKIARNNKDFTQEELANQLNVSRTAVSNWENGRNYPDLKILIQISDTLNISIDKLLKDDLEFIKKIESDSEELKELKERETRKDILYQISLIFSFLISIFLWGIYLFFYNPYLGAFPLLGCFCSGALGIIAALFVKNKVAKVCLIIINFILMFSFPILLLIALLSGF</sequence>
<organism evidence="4 5">
    <name type="scientific">Enterococcus faecalis</name>
    <name type="common">Streptococcus faecalis</name>
    <dbReference type="NCBI Taxonomy" id="1351"/>
    <lineage>
        <taxon>Bacteria</taxon>
        <taxon>Bacillati</taxon>
        <taxon>Bacillota</taxon>
        <taxon>Bacilli</taxon>
        <taxon>Lactobacillales</taxon>
        <taxon>Enterococcaceae</taxon>
        <taxon>Enterococcus</taxon>
    </lineage>
</organism>